<evidence type="ECO:0000256" key="3">
    <source>
        <dbReference type="ARBA" id="ARBA00022741"/>
    </source>
</evidence>
<dbReference type="InterPro" id="IPR030666">
    <property type="entry name" value="IPP_transferase_euk"/>
</dbReference>
<dbReference type="Proteomes" id="UP000662931">
    <property type="component" value="Chromosome 2"/>
</dbReference>
<dbReference type="AlphaFoldDB" id="A0A875S366"/>
<name>A0A875S366_EENNA</name>
<comment type="similarity">
    <text evidence="1 5 7">Belongs to the IPP transferase family.</text>
</comment>
<comment type="function">
    <text evidence="5">Catalyzes the transfer of a dimethylallyl group onto the adenine at position 37.</text>
</comment>
<dbReference type="PIRSF" id="PIRSF039110">
    <property type="entry name" value="IPP_transferase"/>
    <property type="match status" value="1"/>
</dbReference>
<evidence type="ECO:0000256" key="4">
    <source>
        <dbReference type="ARBA" id="ARBA00022840"/>
    </source>
</evidence>
<keyword evidence="5 6" id="KW-0819">tRNA processing</keyword>
<dbReference type="SUPFAM" id="SSF52540">
    <property type="entry name" value="P-loop containing nucleoside triphosphate hydrolases"/>
    <property type="match status" value="1"/>
</dbReference>
<evidence type="ECO:0000256" key="6">
    <source>
        <dbReference type="RuleBase" id="RU003783"/>
    </source>
</evidence>
<keyword evidence="9" id="KW-1185">Reference proteome</keyword>
<dbReference type="OrthoDB" id="775260at2759"/>
<sequence length="434" mass="50643">MLEQRPKTVISIIGTTGVGKSDLGVALAEMFNGEIINADSMQMYKGLPQITNKHPISDRHGIPHHIMNHVDWNEEYHIHRFQKECLAKIAEIHSRGKVPILVGGTHYYLQSVLFVNKTIGTEDGSEEKQLTEAQQRMLDSGSGEQLHELLMKYDPKISMKFHPNDVRRLRRALEVYYKMGKPASQFYKEQQKQQTFRSRLRYTTMFLWLYSGSSELNLRLDKRVDKMMDQGALQELTELYDYYDGLPNPKPKMDTGCFQVIGFKEFLPYLSSRRKDPLDGQDPLFMKCCEEMKLRTRQYAKRQVKWIKNTLIPDLQSEADHDWCHFGKVYVVNASDLSQWHELVEHRAVQIVQEFLKSGGKVNDSVVQVPKELEDQNLIHDKSNKFDETKWVYHTCGVCINKVTGEPLVLVGDQYDIHMKGRRHRRNFKYKSKK</sequence>
<accession>A0A875S366</accession>
<dbReference type="Gene3D" id="3.40.50.300">
    <property type="entry name" value="P-loop containing nucleotide triphosphate hydrolases"/>
    <property type="match status" value="1"/>
</dbReference>
<dbReference type="GeneID" id="62195542"/>
<dbReference type="GO" id="GO:0005524">
    <property type="term" value="F:ATP binding"/>
    <property type="evidence" value="ECO:0007669"/>
    <property type="project" value="UniProtKB-UniRule"/>
</dbReference>
<keyword evidence="4 5" id="KW-0067">ATP-binding</keyword>
<dbReference type="PANTHER" id="PTHR11088">
    <property type="entry name" value="TRNA DIMETHYLALLYLTRANSFERASE"/>
    <property type="match status" value="1"/>
</dbReference>
<protein>
    <recommendedName>
        <fullName evidence="5 6">tRNA dimethylallyltransferase</fullName>
        <ecNumber evidence="5 6">2.5.1.75</ecNumber>
    </recommendedName>
</protein>
<dbReference type="GO" id="GO:0006400">
    <property type="term" value="P:tRNA modification"/>
    <property type="evidence" value="ECO:0007669"/>
    <property type="project" value="TreeGrafter"/>
</dbReference>
<comment type="catalytic activity">
    <reaction evidence="5 6">
        <text>adenosine(37) in tRNA + dimethylallyl diphosphate = N(6)-dimethylallyladenosine(37) in tRNA + diphosphate</text>
        <dbReference type="Rhea" id="RHEA:26482"/>
        <dbReference type="Rhea" id="RHEA-COMP:10162"/>
        <dbReference type="Rhea" id="RHEA-COMP:10375"/>
        <dbReference type="ChEBI" id="CHEBI:33019"/>
        <dbReference type="ChEBI" id="CHEBI:57623"/>
        <dbReference type="ChEBI" id="CHEBI:74411"/>
        <dbReference type="ChEBI" id="CHEBI:74415"/>
        <dbReference type="EC" id="2.5.1.75"/>
    </reaction>
</comment>
<dbReference type="EC" id="2.5.1.75" evidence="5 6"/>
<evidence type="ECO:0000256" key="1">
    <source>
        <dbReference type="ARBA" id="ARBA00005842"/>
    </source>
</evidence>
<dbReference type="InterPro" id="IPR018022">
    <property type="entry name" value="IPT"/>
</dbReference>
<dbReference type="KEGG" id="bnn:FOA43_002141"/>
<dbReference type="GO" id="GO:0005739">
    <property type="term" value="C:mitochondrion"/>
    <property type="evidence" value="ECO:0007669"/>
    <property type="project" value="TreeGrafter"/>
</dbReference>
<keyword evidence="3 5" id="KW-0547">Nucleotide-binding</keyword>
<dbReference type="NCBIfam" id="TIGR00174">
    <property type="entry name" value="miaA"/>
    <property type="match status" value="1"/>
</dbReference>
<evidence type="ECO:0000256" key="7">
    <source>
        <dbReference type="RuleBase" id="RU003785"/>
    </source>
</evidence>
<dbReference type="Gene3D" id="1.10.20.140">
    <property type="match status" value="1"/>
</dbReference>
<proteinExistence type="inferred from homology"/>
<evidence type="ECO:0000256" key="2">
    <source>
        <dbReference type="ARBA" id="ARBA00022679"/>
    </source>
</evidence>
<dbReference type="HAMAP" id="MF_00185">
    <property type="entry name" value="IPP_trans"/>
    <property type="match status" value="1"/>
</dbReference>
<gene>
    <name evidence="8" type="ORF">FOA43_002141</name>
</gene>
<dbReference type="GO" id="GO:0052381">
    <property type="term" value="F:tRNA dimethylallyltransferase activity"/>
    <property type="evidence" value="ECO:0007669"/>
    <property type="project" value="UniProtKB-UniRule"/>
</dbReference>
<reference evidence="8" key="1">
    <citation type="submission" date="2020-10" db="EMBL/GenBank/DDBJ databases">
        <authorList>
            <person name="Roach M.J.R."/>
        </authorList>
    </citation>
    <scope>NUCLEOTIDE SEQUENCE</scope>
    <source>
        <strain evidence="8">CBS 1945</strain>
    </source>
</reference>
<evidence type="ECO:0000313" key="9">
    <source>
        <dbReference type="Proteomes" id="UP000662931"/>
    </source>
</evidence>
<dbReference type="Pfam" id="PF01715">
    <property type="entry name" value="IPPT"/>
    <property type="match status" value="1"/>
</dbReference>
<dbReference type="PANTHER" id="PTHR11088:SF89">
    <property type="entry name" value="TRNA DIMETHYLALLYLTRANSFERASE"/>
    <property type="match status" value="1"/>
</dbReference>
<dbReference type="InterPro" id="IPR039657">
    <property type="entry name" value="Dimethylallyltransferase"/>
</dbReference>
<keyword evidence="5" id="KW-0963">Cytoplasm</keyword>
<dbReference type="RefSeq" id="XP_038778370.1">
    <property type="nucleotide sequence ID" value="XM_038922442.1"/>
</dbReference>
<evidence type="ECO:0000313" key="8">
    <source>
        <dbReference type="EMBL" id="QPG74805.1"/>
    </source>
</evidence>
<dbReference type="EMBL" id="CP064813">
    <property type="protein sequence ID" value="QPG74805.1"/>
    <property type="molecule type" value="Genomic_DNA"/>
</dbReference>
<evidence type="ECO:0000256" key="5">
    <source>
        <dbReference type="PIRNR" id="PIRNR039110"/>
    </source>
</evidence>
<dbReference type="InterPro" id="IPR027417">
    <property type="entry name" value="P-loop_NTPase"/>
</dbReference>
<keyword evidence="2 5" id="KW-0808">Transferase</keyword>
<organism evidence="8 9">
    <name type="scientific">Eeniella nana</name>
    <name type="common">Yeast</name>
    <name type="synonym">Brettanomyces nanus</name>
    <dbReference type="NCBI Taxonomy" id="13502"/>
    <lineage>
        <taxon>Eukaryota</taxon>
        <taxon>Fungi</taxon>
        <taxon>Dikarya</taxon>
        <taxon>Ascomycota</taxon>
        <taxon>Saccharomycotina</taxon>
        <taxon>Pichiomycetes</taxon>
        <taxon>Pichiales</taxon>
        <taxon>Pichiaceae</taxon>
        <taxon>Brettanomyces</taxon>
    </lineage>
</organism>
<dbReference type="Gene3D" id="3.30.160.60">
    <property type="entry name" value="Classic Zinc Finger"/>
    <property type="match status" value="1"/>
</dbReference>